<feature type="transmembrane region" description="Helical" evidence="12">
    <location>
        <begin position="275"/>
        <end position="292"/>
    </location>
</feature>
<dbReference type="Pfam" id="PF02628">
    <property type="entry name" value="COX15-CtaA"/>
    <property type="match status" value="1"/>
</dbReference>
<keyword evidence="3 12" id="KW-0812">Transmembrane</keyword>
<feature type="transmembrane region" description="Helical" evidence="12">
    <location>
        <begin position="108"/>
        <end position="126"/>
    </location>
</feature>
<evidence type="ECO:0000256" key="5">
    <source>
        <dbReference type="ARBA" id="ARBA00022989"/>
    </source>
</evidence>
<keyword evidence="9 12" id="KW-0472">Membrane</keyword>
<dbReference type="EC" id="1.17.99.9" evidence="12"/>
<feature type="transmembrane region" description="Helical" evidence="12">
    <location>
        <begin position="304"/>
        <end position="326"/>
    </location>
</feature>
<feature type="transmembrane region" description="Helical" evidence="12">
    <location>
        <begin position="138"/>
        <end position="160"/>
    </location>
</feature>
<evidence type="ECO:0000256" key="1">
    <source>
        <dbReference type="ARBA" id="ARBA00001970"/>
    </source>
</evidence>
<evidence type="ECO:0000313" key="13">
    <source>
        <dbReference type="EMBL" id="MBO1079750.1"/>
    </source>
</evidence>
<name>A0ABS3KQJ9_9PROT</name>
<dbReference type="RefSeq" id="WP_207417472.1">
    <property type="nucleotide sequence ID" value="NZ_CP061177.1"/>
</dbReference>
<feature type="transmembrane region" description="Helical" evidence="12">
    <location>
        <begin position="23"/>
        <end position="44"/>
    </location>
</feature>
<feature type="binding site" description="axial binding residue" evidence="12">
    <location>
        <position position="334"/>
    </location>
    <ligand>
        <name>heme</name>
        <dbReference type="ChEBI" id="CHEBI:30413"/>
    </ligand>
    <ligandPart>
        <name>Fe</name>
        <dbReference type="ChEBI" id="CHEBI:18248"/>
    </ligandPart>
</feature>
<evidence type="ECO:0000256" key="8">
    <source>
        <dbReference type="ARBA" id="ARBA00023133"/>
    </source>
</evidence>
<dbReference type="PANTHER" id="PTHR23289:SF2">
    <property type="entry name" value="CYTOCHROME C OXIDASE ASSEMBLY PROTEIN COX15 HOMOLOG"/>
    <property type="match status" value="1"/>
</dbReference>
<feature type="transmembrane region" description="Helical" evidence="12">
    <location>
        <begin position="172"/>
        <end position="194"/>
    </location>
</feature>
<comment type="subunit">
    <text evidence="12">Interacts with CtaB.</text>
</comment>
<evidence type="ECO:0000256" key="4">
    <source>
        <dbReference type="ARBA" id="ARBA00022723"/>
    </source>
</evidence>
<dbReference type="InterPro" id="IPR023754">
    <property type="entry name" value="HemeA_Synthase_type2"/>
</dbReference>
<proteinExistence type="inferred from homology"/>
<dbReference type="InterPro" id="IPR003780">
    <property type="entry name" value="COX15/CtaA_fam"/>
</dbReference>
<comment type="caution">
    <text evidence="13">The sequence shown here is derived from an EMBL/GenBank/DDBJ whole genome shotgun (WGS) entry which is preliminary data.</text>
</comment>
<comment type="similarity">
    <text evidence="12">Belongs to the COX15/CtaA family. Type 2 subfamily.</text>
</comment>
<comment type="catalytic activity">
    <reaction evidence="11">
        <text>Fe(II)-heme o + 2 A + H2O = Fe(II)-heme a + 2 AH2</text>
        <dbReference type="Rhea" id="RHEA:63388"/>
        <dbReference type="ChEBI" id="CHEBI:13193"/>
        <dbReference type="ChEBI" id="CHEBI:15377"/>
        <dbReference type="ChEBI" id="CHEBI:17499"/>
        <dbReference type="ChEBI" id="CHEBI:60530"/>
        <dbReference type="ChEBI" id="CHEBI:61715"/>
        <dbReference type="EC" id="1.17.99.9"/>
    </reaction>
    <physiologicalReaction direction="left-to-right" evidence="11">
        <dbReference type="Rhea" id="RHEA:63389"/>
    </physiologicalReaction>
</comment>
<feature type="binding site" description="axial binding residue" evidence="12">
    <location>
        <position position="273"/>
    </location>
    <ligand>
        <name>heme</name>
        <dbReference type="ChEBI" id="CHEBI:30413"/>
    </ligand>
    <ligandPart>
        <name>Fe</name>
        <dbReference type="ChEBI" id="CHEBI:18248"/>
    </ligandPart>
</feature>
<dbReference type="EMBL" id="JACTNG010000006">
    <property type="protein sequence ID" value="MBO1079750.1"/>
    <property type="molecule type" value="Genomic_DNA"/>
</dbReference>
<dbReference type="HAMAP" id="MF_01665">
    <property type="entry name" value="HemeA_synth_type2"/>
    <property type="match status" value="1"/>
</dbReference>
<evidence type="ECO:0000256" key="9">
    <source>
        <dbReference type="ARBA" id="ARBA00023136"/>
    </source>
</evidence>
<evidence type="ECO:0000256" key="7">
    <source>
        <dbReference type="ARBA" id="ARBA00023004"/>
    </source>
</evidence>
<dbReference type="Proteomes" id="UP001518989">
    <property type="component" value="Unassembled WGS sequence"/>
</dbReference>
<keyword evidence="5 12" id="KW-1133">Transmembrane helix</keyword>
<comment type="cofactor">
    <cofactor evidence="1 12">
        <name>heme b</name>
        <dbReference type="ChEBI" id="CHEBI:60344"/>
    </cofactor>
</comment>
<evidence type="ECO:0000256" key="3">
    <source>
        <dbReference type="ARBA" id="ARBA00022692"/>
    </source>
</evidence>
<organism evidence="13 14">
    <name type="scientific">Roseomonas haemaphysalidis</name>
    <dbReference type="NCBI Taxonomy" id="2768162"/>
    <lineage>
        <taxon>Bacteria</taxon>
        <taxon>Pseudomonadati</taxon>
        <taxon>Pseudomonadota</taxon>
        <taxon>Alphaproteobacteria</taxon>
        <taxon>Acetobacterales</taxon>
        <taxon>Roseomonadaceae</taxon>
        <taxon>Roseomonas</taxon>
    </lineage>
</organism>
<evidence type="ECO:0000256" key="12">
    <source>
        <dbReference type="HAMAP-Rule" id="MF_01665"/>
    </source>
</evidence>
<gene>
    <name evidence="12" type="primary">ctaA</name>
    <name evidence="13" type="ORF">IAI61_11990</name>
</gene>
<keyword evidence="7 12" id="KW-0408">Iron</keyword>
<feature type="transmembrane region" description="Helical" evidence="12">
    <location>
        <begin position="332"/>
        <end position="352"/>
    </location>
</feature>
<keyword evidence="14" id="KW-1185">Reference proteome</keyword>
<comment type="subcellular location">
    <subcellularLocation>
        <location evidence="12">Cell membrane</location>
        <topology evidence="12">Multi-pass membrane protein</topology>
    </subcellularLocation>
    <subcellularLocation>
        <location evidence="2">Membrane</location>
        <topology evidence="2">Multi-pass membrane protein</topology>
    </subcellularLocation>
</comment>
<evidence type="ECO:0000313" key="14">
    <source>
        <dbReference type="Proteomes" id="UP001518989"/>
    </source>
</evidence>
<sequence length="361" mass="39092">MPFDPHAPDALPESRARRDRHAVARWLLLVAGMVWIMVALGGATRLTGSGLSIMEWAPLSGTLPPLSHGEWQRLYDLYRTIPQYALVNQGFGLEGFQQIFWLEWTHRLWGRLIGLAFLLPLVWFWVRGRVPAGLKPRLVLLFLLGGAQGAVGWFMVYSGFEADRTAVSPYRLVVHLGLALLLFGMLIWTAMSLLHPERDAPPEARPLRRLAHPVAGLVVLAMLAGGFVAGLKAGLDYNTYPLMDGRLVPAGYGLLQPFWRNLTENVAAVQFNHRLLATLAGLGALALAAWGARVLPAGRARTALLALGGVVALQYGLGVATLLLVVPAWLGTLHQSVAVGVLAAALASLHALRRPKPVAAA</sequence>
<evidence type="ECO:0000256" key="11">
    <source>
        <dbReference type="ARBA" id="ARBA00048044"/>
    </source>
</evidence>
<keyword evidence="8 12" id="KW-0350">Heme biosynthesis</keyword>
<comment type="pathway">
    <text evidence="10 12">Porphyrin-containing compound metabolism; heme A biosynthesis; heme A from heme O: step 1/1.</text>
</comment>
<keyword evidence="12" id="KW-1003">Cell membrane</keyword>
<evidence type="ECO:0000256" key="6">
    <source>
        <dbReference type="ARBA" id="ARBA00023002"/>
    </source>
</evidence>
<protein>
    <recommendedName>
        <fullName evidence="12">Heme A synthase</fullName>
        <shortName evidence="12">HAS</shortName>
        <ecNumber evidence="12">1.17.99.9</ecNumber>
    </recommendedName>
    <alternativeName>
        <fullName evidence="12">Cytochrome aa3-controlling protein</fullName>
    </alternativeName>
</protein>
<keyword evidence="6 12" id="KW-0560">Oxidoreductase</keyword>
<keyword evidence="4 12" id="KW-0479">Metal-binding</keyword>
<accession>A0ABS3KQJ9</accession>
<evidence type="ECO:0000256" key="10">
    <source>
        <dbReference type="ARBA" id="ARBA00044501"/>
    </source>
</evidence>
<comment type="function">
    <text evidence="12">Catalyzes the conversion of heme O to heme A by two successive hydroxylations of the methyl group at C8. The first hydroxylation forms heme I, the second hydroxylation results in an unstable dihydroxymethyl group, which spontaneously dehydrates, resulting in the formyl group of heme A.</text>
</comment>
<feature type="transmembrane region" description="Helical" evidence="12">
    <location>
        <begin position="214"/>
        <end position="235"/>
    </location>
</feature>
<reference evidence="13 14" key="1">
    <citation type="submission" date="2020-09" db="EMBL/GenBank/DDBJ databases">
        <title>Roseomonas.</title>
        <authorList>
            <person name="Zhu W."/>
        </authorList>
    </citation>
    <scope>NUCLEOTIDE SEQUENCE [LARGE SCALE GENOMIC DNA]</scope>
    <source>
        <strain evidence="13 14">573</strain>
    </source>
</reference>
<dbReference type="PANTHER" id="PTHR23289">
    <property type="entry name" value="CYTOCHROME C OXIDASE ASSEMBLY PROTEIN COX15"/>
    <property type="match status" value="1"/>
</dbReference>
<evidence type="ECO:0000256" key="2">
    <source>
        <dbReference type="ARBA" id="ARBA00004141"/>
    </source>
</evidence>